<feature type="region of interest" description="Disordered" evidence="1">
    <location>
        <begin position="1"/>
        <end position="36"/>
    </location>
</feature>
<sequence length="679" mass="70971">MQSSNSFEHARTGRPRPTNLLAGRTSSFELPLPSPSFNVQHAINATPSRDDYLSVSLATSSSSPSKQFHTGLATLSLSSPLANGSLPPTPVTAGLPLEDAPAPRSAVTLPSIDHMLSAAPVRKTILTPPCSGRVPMGPRIGCDDDIAHFEGPRPQWLQDQQQATFTNVRAISPRRQSPYIPGASTQASSSRLRDVVAAEEAQGTVGLGFVSSEDDAPTPRIGSFGPNALGLYMATTPTQAQMSAGALRAPAIEQQEEGTFPNTEPSSPISPPLRAWNTDLTFADAGFAPSPPRFSSVPMEREQHVVIEGLMPQQRGLRGLGISLDGSDLEQAEEDRALSSSSRLVEASPPATLPRIALDTNFPSTGLTPTLSSARIVDIDDRAGLPTSSALASPSPSLRTKSKKRSELVQREAEAAVSACGQGSSSASSAHRLSPRSSAVRLSPMPSGLVQEETAATLPRKRSLEDVNAEPHPAYSSMSTPSEKKKTSSSRTKSSTSPSANPSSPWGVFRLKEEGWKSLSPPGGGKALGVSAVRGSAAALKAANKPTAAAASTTASFSVAPATKKQRKTGSANGSAPIARTMAVNRGRENKENIPPAHSFAHSASRREDQGLMGGKFRRSFNSGTAGSAGETQDVFGIGSEHKRPSFPSMMGAARRTSVPASASRPTSAPTGAAPRRRL</sequence>
<reference evidence="2 3" key="1">
    <citation type="journal article" date="2018" name="Mol. Biol. Evol.">
        <title>Broad Genomic Sampling Reveals a Smut Pathogenic Ancestry of the Fungal Clade Ustilaginomycotina.</title>
        <authorList>
            <person name="Kijpornyongpan T."/>
            <person name="Mondo S.J."/>
            <person name="Barry K."/>
            <person name="Sandor L."/>
            <person name="Lee J."/>
            <person name="Lipzen A."/>
            <person name="Pangilinan J."/>
            <person name="LaButti K."/>
            <person name="Hainaut M."/>
            <person name="Henrissat B."/>
            <person name="Grigoriev I.V."/>
            <person name="Spatafora J.W."/>
            <person name="Aime M.C."/>
        </authorList>
    </citation>
    <scope>NUCLEOTIDE SEQUENCE [LARGE SCALE GENOMIC DNA]</scope>
    <source>
        <strain evidence="2 3">MCA 4718</strain>
    </source>
</reference>
<feature type="compositionally biased region" description="Polar residues" evidence="1">
    <location>
        <begin position="659"/>
        <end position="670"/>
    </location>
</feature>
<evidence type="ECO:0000256" key="1">
    <source>
        <dbReference type="SAM" id="MobiDB-lite"/>
    </source>
</evidence>
<dbReference type="Proteomes" id="UP000245942">
    <property type="component" value="Unassembled WGS sequence"/>
</dbReference>
<dbReference type="AlphaFoldDB" id="A0A316U4H2"/>
<feature type="compositionally biased region" description="Low complexity" evidence="1">
    <location>
        <begin position="489"/>
        <end position="505"/>
    </location>
</feature>
<evidence type="ECO:0000313" key="3">
    <source>
        <dbReference type="Proteomes" id="UP000245942"/>
    </source>
</evidence>
<feature type="compositionally biased region" description="Low complexity" evidence="1">
    <location>
        <begin position="385"/>
        <end position="398"/>
    </location>
</feature>
<dbReference type="EMBL" id="KZ819330">
    <property type="protein sequence ID" value="PWN19718.1"/>
    <property type="molecule type" value="Genomic_DNA"/>
</dbReference>
<dbReference type="OrthoDB" id="10663120at2759"/>
<evidence type="ECO:0000313" key="2">
    <source>
        <dbReference type="EMBL" id="PWN19718.1"/>
    </source>
</evidence>
<feature type="compositionally biased region" description="Low complexity" evidence="1">
    <location>
        <begin position="537"/>
        <end position="563"/>
    </location>
</feature>
<proteinExistence type="predicted"/>
<feature type="region of interest" description="Disordered" evidence="1">
    <location>
        <begin position="385"/>
        <end position="508"/>
    </location>
</feature>
<keyword evidence="3" id="KW-1185">Reference proteome</keyword>
<accession>A0A316U4H2</accession>
<dbReference type="GeneID" id="37016151"/>
<feature type="compositionally biased region" description="Low complexity" evidence="1">
    <location>
        <begin position="26"/>
        <end position="36"/>
    </location>
</feature>
<feature type="compositionally biased region" description="Low complexity" evidence="1">
    <location>
        <begin position="415"/>
        <end position="439"/>
    </location>
</feature>
<gene>
    <name evidence="2" type="ORF">BCV69DRAFT_300027</name>
</gene>
<dbReference type="RefSeq" id="XP_025346878.1">
    <property type="nucleotide sequence ID" value="XM_025494417.1"/>
</dbReference>
<name>A0A316U4H2_9BASI</name>
<feature type="compositionally biased region" description="Basic and acidic residues" evidence="1">
    <location>
        <begin position="405"/>
        <end position="414"/>
    </location>
</feature>
<feature type="region of interest" description="Disordered" evidence="1">
    <location>
        <begin position="537"/>
        <end position="679"/>
    </location>
</feature>
<organism evidence="2 3">
    <name type="scientific">Pseudomicrostroma glucosiphilum</name>
    <dbReference type="NCBI Taxonomy" id="1684307"/>
    <lineage>
        <taxon>Eukaryota</taxon>
        <taxon>Fungi</taxon>
        <taxon>Dikarya</taxon>
        <taxon>Basidiomycota</taxon>
        <taxon>Ustilaginomycotina</taxon>
        <taxon>Exobasidiomycetes</taxon>
        <taxon>Microstromatales</taxon>
        <taxon>Microstromatales incertae sedis</taxon>
        <taxon>Pseudomicrostroma</taxon>
    </lineage>
</organism>
<protein>
    <submittedName>
        <fullName evidence="2">Uncharacterized protein</fullName>
    </submittedName>
</protein>